<accession>A0A7X0PHM0</accession>
<dbReference type="RefSeq" id="WP_184861755.1">
    <property type="nucleotide sequence ID" value="NZ_JACHLK010000011.1"/>
</dbReference>
<dbReference type="AlphaFoldDB" id="A0A7X0PHM0"/>
<proteinExistence type="predicted"/>
<feature type="compositionally biased region" description="Basic and acidic residues" evidence="1">
    <location>
        <begin position="409"/>
        <end position="426"/>
    </location>
</feature>
<evidence type="ECO:0000313" key="3">
    <source>
        <dbReference type="Proteomes" id="UP000575083"/>
    </source>
</evidence>
<feature type="region of interest" description="Disordered" evidence="1">
    <location>
        <begin position="407"/>
        <end position="426"/>
    </location>
</feature>
<comment type="caution">
    <text evidence="2">The sequence shown here is derived from an EMBL/GenBank/DDBJ whole genome shotgun (WGS) entry which is preliminary data.</text>
</comment>
<organism evidence="2 3">
    <name type="scientific">Acidovorax soli</name>
    <dbReference type="NCBI Taxonomy" id="592050"/>
    <lineage>
        <taxon>Bacteria</taxon>
        <taxon>Pseudomonadati</taxon>
        <taxon>Pseudomonadota</taxon>
        <taxon>Betaproteobacteria</taxon>
        <taxon>Burkholderiales</taxon>
        <taxon>Comamonadaceae</taxon>
        <taxon>Acidovorax</taxon>
    </lineage>
</organism>
<sequence>MTTMRTADHPLPALDWPTLLRRAPFFSAALIDALCEGDMPPDTAPHLRAVVDFDVFDAQVSNGGVDQYFRNVLLAMDGDPDRVPASIAQNPALAGALPFVEEVHALWHTIAPAYTAAADREDDEDGEDGPGCDAVLAPHAGHIEALQQRFFAAHHAIRQALEADIVRAPERYFSIEAVPGLRGQGIEHVVIDGGAHRLRFDDGFPVGPNVLENEDGSCDVVWFSRDRMLLEAETSGWAGNRDRRWIHYPSQASGSWSFNFNGEGESVRQDSRSLGLTQHGVQEFLGADGRVQNSAVYWHGQELRQEFFYPDGSLQLLTERTSEGDERHQRHWPGGQPHTDSVLQAADGRTRYTRCLDAEGRDLAPGGTGRLVELLSLDDGMRQWREGTLVEGYLHGPVVRMASHLDGTGARETERREFDHGQARDW</sequence>
<reference evidence="2 3" key="1">
    <citation type="submission" date="2020-08" db="EMBL/GenBank/DDBJ databases">
        <title>Functional genomics of gut bacteria from endangered species of beetles.</title>
        <authorList>
            <person name="Carlos-Shanley C."/>
        </authorList>
    </citation>
    <scope>NUCLEOTIDE SEQUENCE [LARGE SCALE GENOMIC DNA]</scope>
    <source>
        <strain evidence="2 3">S00198</strain>
    </source>
</reference>
<protein>
    <submittedName>
        <fullName evidence="2">Uncharacterized protein</fullName>
    </submittedName>
</protein>
<dbReference type="EMBL" id="JACHLK010000011">
    <property type="protein sequence ID" value="MBB6562085.1"/>
    <property type="molecule type" value="Genomic_DNA"/>
</dbReference>
<gene>
    <name evidence="2" type="ORF">HNP48_004794</name>
</gene>
<keyword evidence="3" id="KW-1185">Reference proteome</keyword>
<dbReference type="Proteomes" id="UP000575083">
    <property type="component" value="Unassembled WGS sequence"/>
</dbReference>
<evidence type="ECO:0000313" key="2">
    <source>
        <dbReference type="EMBL" id="MBB6562085.1"/>
    </source>
</evidence>
<name>A0A7X0PHM0_9BURK</name>
<evidence type="ECO:0000256" key="1">
    <source>
        <dbReference type="SAM" id="MobiDB-lite"/>
    </source>
</evidence>